<feature type="chain" id="PRO_5019307154" evidence="10">
    <location>
        <begin position="25"/>
        <end position="373"/>
    </location>
</feature>
<evidence type="ECO:0000259" key="11">
    <source>
        <dbReference type="Pfam" id="PF00768"/>
    </source>
</evidence>
<dbReference type="OrthoDB" id="9791132at2"/>
<dbReference type="Gene3D" id="2.30.140.30">
    <property type="match status" value="1"/>
</dbReference>
<feature type="domain" description="Peptidase S11 D-alanyl-D-alanine carboxypeptidase A N-terminal" evidence="11">
    <location>
        <begin position="32"/>
        <end position="255"/>
    </location>
</feature>
<dbReference type="InterPro" id="IPR018044">
    <property type="entry name" value="Peptidase_S11"/>
</dbReference>
<dbReference type="Pfam" id="PF00768">
    <property type="entry name" value="Peptidase_S11"/>
    <property type="match status" value="1"/>
</dbReference>
<sequence length="373" mass="42405">MKTSLKIVLSYIILFISAPVPMFADQGEGVPVSGKSAVLLEQESGRVLFEKNAHEPRKIASITKIMTAILAVESEKMEEMVEVSAEASGVEGSSLFLKPGEHIKLKDLTTGLMLRSGNDAAVAIAENVGGSLDGFIYMMNEKANEIGMENTQFTNPHGLDDENNHYSTAYDMGLLMKYAMKNETFRDITATERYKAPQEGEKWDRVWQNKNKLLTSLYDYSTGGKTGYTKAAGRTLVSTAEKNNMSLIAVTLDAPSDWKDHIEMFEWGFDSFEFIQLAEKKEQINVEQAHNGRFFYPHSYHYPLADEEKDQLKKHVTLKEDYLQHNHMISPAGKVTWSLDNKNIYSIPIMYEKERTEKEGWFSRFLRFFIRGE</sequence>
<dbReference type="GO" id="GO:0009002">
    <property type="term" value="F:serine-type D-Ala-D-Ala carboxypeptidase activity"/>
    <property type="evidence" value="ECO:0007669"/>
    <property type="project" value="InterPro"/>
</dbReference>
<evidence type="ECO:0000256" key="6">
    <source>
        <dbReference type="ARBA" id="ARBA00023316"/>
    </source>
</evidence>
<dbReference type="InterPro" id="IPR012338">
    <property type="entry name" value="Beta-lactam/transpept-like"/>
</dbReference>
<keyword evidence="5" id="KW-0573">Peptidoglycan synthesis</keyword>
<dbReference type="GO" id="GO:0071555">
    <property type="term" value="P:cell wall organization"/>
    <property type="evidence" value="ECO:0007669"/>
    <property type="project" value="UniProtKB-KW"/>
</dbReference>
<evidence type="ECO:0000313" key="13">
    <source>
        <dbReference type="Proteomes" id="UP000275076"/>
    </source>
</evidence>
<dbReference type="GO" id="GO:0008360">
    <property type="term" value="P:regulation of cell shape"/>
    <property type="evidence" value="ECO:0007669"/>
    <property type="project" value="UniProtKB-KW"/>
</dbReference>
<dbReference type="EMBL" id="RBVX01000003">
    <property type="protein sequence ID" value="RSL34634.1"/>
    <property type="molecule type" value="Genomic_DNA"/>
</dbReference>
<evidence type="ECO:0000256" key="2">
    <source>
        <dbReference type="ARBA" id="ARBA00022729"/>
    </source>
</evidence>
<dbReference type="PANTHER" id="PTHR21581">
    <property type="entry name" value="D-ALANYL-D-ALANINE CARBOXYPEPTIDASE"/>
    <property type="match status" value="1"/>
</dbReference>
<dbReference type="GO" id="GO:0006508">
    <property type="term" value="P:proteolysis"/>
    <property type="evidence" value="ECO:0007669"/>
    <property type="project" value="InterPro"/>
</dbReference>
<gene>
    <name evidence="12" type="ORF">D7Z54_05705</name>
</gene>
<feature type="signal peptide" evidence="10">
    <location>
        <begin position="1"/>
        <end position="24"/>
    </location>
</feature>
<evidence type="ECO:0000256" key="5">
    <source>
        <dbReference type="ARBA" id="ARBA00022984"/>
    </source>
</evidence>
<evidence type="ECO:0000256" key="9">
    <source>
        <dbReference type="RuleBase" id="RU004016"/>
    </source>
</evidence>
<dbReference type="Proteomes" id="UP000275076">
    <property type="component" value="Unassembled WGS sequence"/>
</dbReference>
<dbReference type="RefSeq" id="WP_125554865.1">
    <property type="nucleotide sequence ID" value="NZ_RBVX01000003.1"/>
</dbReference>
<dbReference type="AlphaFoldDB" id="A0A428N8B1"/>
<keyword evidence="12" id="KW-0645">Protease</keyword>
<accession>A0A428N8B1</accession>
<evidence type="ECO:0000313" key="12">
    <source>
        <dbReference type="EMBL" id="RSL34634.1"/>
    </source>
</evidence>
<feature type="active site" description="Acyl-ester intermediate" evidence="7">
    <location>
        <position position="64"/>
    </location>
</feature>
<keyword evidence="3" id="KW-0378">Hydrolase</keyword>
<dbReference type="SUPFAM" id="SSF56601">
    <property type="entry name" value="beta-lactamase/transpeptidase-like"/>
    <property type="match status" value="1"/>
</dbReference>
<reference evidence="12 13" key="1">
    <citation type="submission" date="2018-10" db="EMBL/GenBank/DDBJ databases">
        <title>Draft genome sequence of Bacillus salarius IM0101, isolated from a hypersaline soil in Inner Mongolia, China.</title>
        <authorList>
            <person name="Yamprayoonswat W."/>
            <person name="Boonvisut S."/>
            <person name="Jumpathong W."/>
            <person name="Sittihan S."/>
            <person name="Ruangsuj P."/>
            <person name="Wanthongcharoen S."/>
            <person name="Thongpramul N."/>
            <person name="Pimmason S."/>
            <person name="Yu B."/>
            <person name="Yasawong M."/>
        </authorList>
    </citation>
    <scope>NUCLEOTIDE SEQUENCE [LARGE SCALE GENOMIC DNA]</scope>
    <source>
        <strain evidence="12 13">IM0101</strain>
    </source>
</reference>
<keyword evidence="4" id="KW-0133">Cell shape</keyword>
<dbReference type="PANTHER" id="PTHR21581:SF33">
    <property type="entry name" value="D-ALANYL-D-ALANINE CARBOXYPEPTIDASE DACB"/>
    <property type="match status" value="1"/>
</dbReference>
<comment type="similarity">
    <text evidence="1 9">Belongs to the peptidase S11 family.</text>
</comment>
<feature type="binding site" evidence="8">
    <location>
        <position position="225"/>
    </location>
    <ligand>
        <name>substrate</name>
    </ligand>
</feature>
<keyword evidence="12" id="KW-0121">Carboxypeptidase</keyword>
<dbReference type="GO" id="GO:0009252">
    <property type="term" value="P:peptidoglycan biosynthetic process"/>
    <property type="evidence" value="ECO:0007669"/>
    <property type="project" value="UniProtKB-KW"/>
</dbReference>
<evidence type="ECO:0000256" key="10">
    <source>
        <dbReference type="SAM" id="SignalP"/>
    </source>
</evidence>
<keyword evidence="13" id="KW-1185">Reference proteome</keyword>
<evidence type="ECO:0000256" key="3">
    <source>
        <dbReference type="ARBA" id="ARBA00022801"/>
    </source>
</evidence>
<dbReference type="PRINTS" id="PR00725">
    <property type="entry name" value="DADACBPTASE1"/>
</dbReference>
<comment type="caution">
    <text evidence="12">The sequence shown here is derived from an EMBL/GenBank/DDBJ whole genome shotgun (WGS) entry which is preliminary data.</text>
</comment>
<dbReference type="Gene3D" id="3.40.710.10">
    <property type="entry name" value="DD-peptidase/beta-lactamase superfamily"/>
    <property type="match status" value="1"/>
</dbReference>
<evidence type="ECO:0000256" key="7">
    <source>
        <dbReference type="PIRSR" id="PIRSR618044-1"/>
    </source>
</evidence>
<feature type="active site" description="Acyl-ester intermediate" evidence="7">
    <location>
        <position position="61"/>
    </location>
</feature>
<keyword evidence="2 10" id="KW-0732">Signal</keyword>
<protein>
    <submittedName>
        <fullName evidence="12">D-alanyl-D-alanine carboxypeptidase</fullName>
    </submittedName>
</protein>
<proteinExistence type="inferred from homology"/>
<evidence type="ECO:0000256" key="1">
    <source>
        <dbReference type="ARBA" id="ARBA00007164"/>
    </source>
</evidence>
<feature type="active site" evidence="7">
    <location>
        <position position="116"/>
    </location>
</feature>
<evidence type="ECO:0000256" key="4">
    <source>
        <dbReference type="ARBA" id="ARBA00022960"/>
    </source>
</evidence>
<keyword evidence="6" id="KW-0961">Cell wall biogenesis/degradation</keyword>
<name>A0A428N8B1_9BACI</name>
<dbReference type="InterPro" id="IPR001967">
    <property type="entry name" value="Peptidase_S11_N"/>
</dbReference>
<organism evidence="12 13">
    <name type="scientific">Salibacterium salarium</name>
    <dbReference type="NCBI Taxonomy" id="284579"/>
    <lineage>
        <taxon>Bacteria</taxon>
        <taxon>Bacillati</taxon>
        <taxon>Bacillota</taxon>
        <taxon>Bacilli</taxon>
        <taxon>Bacillales</taxon>
        <taxon>Bacillaceae</taxon>
    </lineage>
</organism>
<evidence type="ECO:0000256" key="8">
    <source>
        <dbReference type="PIRSR" id="PIRSR618044-2"/>
    </source>
</evidence>